<keyword evidence="4" id="KW-1185">Reference proteome</keyword>
<evidence type="ECO:0000313" key="4">
    <source>
        <dbReference type="Proteomes" id="UP000321413"/>
    </source>
</evidence>
<dbReference type="GO" id="GO:0006508">
    <property type="term" value="P:proteolysis"/>
    <property type="evidence" value="ECO:0007669"/>
    <property type="project" value="InterPro"/>
</dbReference>
<evidence type="ECO:0000313" key="3">
    <source>
        <dbReference type="EMBL" id="TXG00420.1"/>
    </source>
</evidence>
<sequence length="578" mass="62922">MPRSTIALLLSAILALPAGADERQVNTLAEATSPAQASYDYAQTVRNEVRASLKENPDRPSLEQAAQRLDQLAAWLDTPLPRELGTGSRPLYFRGVDVQRDLAAIHVRLGNTGKALDALETMQRYAWLGEAGAMVLGDGAFAPLRGEPRFQAILQITSTPSRMLKDFGADSPYRERLSVEERIAGLTQFWSDAREYFVHFDNAPQLDWNKTYLEFLPKVMAAETTFDYYRVLMQLAPLLRDGHTNIFAPQELQERFYARPPIVTELVGDTVMVIAVNSTALAGRLKVGDELVAVDGVPVKRHAEEKVAPFVSSSTPQDHALRTYSYQLLSGDAAEPVRLTLRDSAGRLREESVARGPQDLSKYEKFGFRMLAGDVAYLSLDHFDSDEGVKAFTKALPQIMRAKGLVIDVRRNGGGSTAHGERILEHLTRQAIPRAMSFMRGASIVAGHQARLVAWEPVARSAPAHSSDGDVYEGPVAVLTGAATFSAAEDFVLAFNALERGATIGATTGGSTGQPMNIRLPGGGWGRICIKRDLLPDGGTFVGRGLKPDIEAGPTVQSIRKGGDPVLERALAHLKGLR</sequence>
<dbReference type="GO" id="GO:0008236">
    <property type="term" value="F:serine-type peptidase activity"/>
    <property type="evidence" value="ECO:0007669"/>
    <property type="project" value="InterPro"/>
</dbReference>
<dbReference type="EMBL" id="VPFD01000007">
    <property type="protein sequence ID" value="TXG00420.1"/>
    <property type="molecule type" value="Genomic_DNA"/>
</dbReference>
<dbReference type="SUPFAM" id="SSF52096">
    <property type="entry name" value="ClpP/crotonase"/>
    <property type="match status" value="1"/>
</dbReference>
<evidence type="ECO:0000256" key="1">
    <source>
        <dbReference type="SAM" id="SignalP"/>
    </source>
</evidence>
<proteinExistence type="predicted"/>
<protein>
    <recommendedName>
        <fullName evidence="2">Tail specific protease domain-containing protein</fullName>
    </recommendedName>
</protein>
<organism evidence="3 4">
    <name type="scientific">Massilia arenae</name>
    <dbReference type="NCBI Taxonomy" id="2603288"/>
    <lineage>
        <taxon>Bacteria</taxon>
        <taxon>Pseudomonadati</taxon>
        <taxon>Pseudomonadota</taxon>
        <taxon>Betaproteobacteria</taxon>
        <taxon>Burkholderiales</taxon>
        <taxon>Oxalobacteraceae</taxon>
        <taxon>Telluria group</taxon>
        <taxon>Massilia</taxon>
    </lineage>
</organism>
<dbReference type="GO" id="GO:0030288">
    <property type="term" value="C:outer membrane-bounded periplasmic space"/>
    <property type="evidence" value="ECO:0007669"/>
    <property type="project" value="TreeGrafter"/>
</dbReference>
<dbReference type="CDD" id="cd07563">
    <property type="entry name" value="Peptidase_S41_IRBP"/>
    <property type="match status" value="1"/>
</dbReference>
<feature type="chain" id="PRO_5022682776" description="Tail specific protease domain-containing protein" evidence="1">
    <location>
        <begin position="21"/>
        <end position="578"/>
    </location>
</feature>
<gene>
    <name evidence="3" type="ORF">FVD38_08630</name>
</gene>
<name>A0A5C7FZH9_9BURK</name>
<dbReference type="GO" id="GO:0007165">
    <property type="term" value="P:signal transduction"/>
    <property type="evidence" value="ECO:0007669"/>
    <property type="project" value="TreeGrafter"/>
</dbReference>
<dbReference type="Gene3D" id="3.30.750.44">
    <property type="match status" value="1"/>
</dbReference>
<feature type="domain" description="Tail specific protease" evidence="2">
    <location>
        <begin position="334"/>
        <end position="553"/>
    </location>
</feature>
<dbReference type="InterPro" id="IPR029045">
    <property type="entry name" value="ClpP/crotonase-like_dom_sf"/>
</dbReference>
<dbReference type="PANTHER" id="PTHR32060:SF30">
    <property type="entry name" value="CARBOXY-TERMINAL PROCESSING PROTEASE CTPA"/>
    <property type="match status" value="1"/>
</dbReference>
<dbReference type="GO" id="GO:0004175">
    <property type="term" value="F:endopeptidase activity"/>
    <property type="evidence" value="ECO:0007669"/>
    <property type="project" value="TreeGrafter"/>
</dbReference>
<accession>A0A5C7FZH9</accession>
<keyword evidence="1" id="KW-0732">Signal</keyword>
<dbReference type="Gene3D" id="3.90.226.10">
    <property type="entry name" value="2-enoyl-CoA Hydratase, Chain A, domain 1"/>
    <property type="match status" value="1"/>
</dbReference>
<dbReference type="SMART" id="SM00245">
    <property type="entry name" value="TSPc"/>
    <property type="match status" value="1"/>
</dbReference>
<dbReference type="AlphaFoldDB" id="A0A5C7FZH9"/>
<dbReference type="InterPro" id="IPR005151">
    <property type="entry name" value="Tail-specific_protease"/>
</dbReference>
<dbReference type="RefSeq" id="WP_147934435.1">
    <property type="nucleotide sequence ID" value="NZ_VPFD01000007.1"/>
</dbReference>
<dbReference type="PANTHER" id="PTHR32060">
    <property type="entry name" value="TAIL-SPECIFIC PROTEASE"/>
    <property type="match status" value="1"/>
</dbReference>
<dbReference type="Pfam" id="PF03572">
    <property type="entry name" value="Peptidase_S41"/>
    <property type="match status" value="1"/>
</dbReference>
<reference evidence="3 4" key="1">
    <citation type="submission" date="2019-08" db="EMBL/GenBank/DDBJ databases">
        <title>Massilia golmudensis sp. nov., isolated from sand in the Qinghai-Tibetan Plateau.</title>
        <authorList>
            <person name="Zhang B."/>
        </authorList>
    </citation>
    <scope>NUCLEOTIDE SEQUENCE [LARGE SCALE GENOMIC DNA]</scope>
    <source>
        <strain evidence="3 4">GEM5</strain>
    </source>
</reference>
<dbReference type="Proteomes" id="UP000321413">
    <property type="component" value="Unassembled WGS sequence"/>
</dbReference>
<comment type="caution">
    <text evidence="3">The sequence shown here is derived from an EMBL/GenBank/DDBJ whole genome shotgun (WGS) entry which is preliminary data.</text>
</comment>
<evidence type="ECO:0000259" key="2">
    <source>
        <dbReference type="SMART" id="SM00245"/>
    </source>
</evidence>
<feature type="signal peptide" evidence="1">
    <location>
        <begin position="1"/>
        <end position="20"/>
    </location>
</feature>